<keyword evidence="5" id="KW-0227">DNA damage</keyword>
<evidence type="ECO:0000256" key="9">
    <source>
        <dbReference type="ARBA" id="ARBA00023204"/>
    </source>
</evidence>
<evidence type="ECO:0000313" key="12">
    <source>
        <dbReference type="Proteomes" id="UP000613266"/>
    </source>
</evidence>
<evidence type="ECO:0000256" key="6">
    <source>
        <dbReference type="ARBA" id="ARBA00022801"/>
    </source>
</evidence>
<keyword evidence="6" id="KW-0378">Hydrolase</keyword>
<evidence type="ECO:0000256" key="7">
    <source>
        <dbReference type="ARBA" id="ARBA00023004"/>
    </source>
</evidence>
<evidence type="ECO:0000256" key="5">
    <source>
        <dbReference type="ARBA" id="ARBA00022763"/>
    </source>
</evidence>
<dbReference type="SUPFAM" id="SSF52141">
    <property type="entry name" value="Uracil-DNA glycosylase-like"/>
    <property type="match status" value="1"/>
</dbReference>
<evidence type="ECO:0000259" key="10">
    <source>
        <dbReference type="SMART" id="SM00986"/>
    </source>
</evidence>
<dbReference type="InterPro" id="IPR005273">
    <property type="entry name" value="Ura-DNA_glyco_family4"/>
</dbReference>
<evidence type="ECO:0000313" key="11">
    <source>
        <dbReference type="EMBL" id="MBH9578991.1"/>
    </source>
</evidence>
<dbReference type="Proteomes" id="UP000613266">
    <property type="component" value="Unassembled WGS sequence"/>
</dbReference>
<dbReference type="NCBIfam" id="TIGR00758">
    <property type="entry name" value="UDG_fam4"/>
    <property type="match status" value="1"/>
</dbReference>
<keyword evidence="12" id="KW-1185">Reference proteome</keyword>
<organism evidence="11 12">
    <name type="scientific">Inhella proteolytica</name>
    <dbReference type="NCBI Taxonomy" id="2795029"/>
    <lineage>
        <taxon>Bacteria</taxon>
        <taxon>Pseudomonadati</taxon>
        <taxon>Pseudomonadota</taxon>
        <taxon>Betaproteobacteria</taxon>
        <taxon>Burkholderiales</taxon>
        <taxon>Sphaerotilaceae</taxon>
        <taxon>Inhella</taxon>
    </lineage>
</organism>
<keyword evidence="7" id="KW-0408">Iron</keyword>
<dbReference type="RefSeq" id="WP_198112756.1">
    <property type="nucleotide sequence ID" value="NZ_JAEDAK010000016.1"/>
</dbReference>
<evidence type="ECO:0000256" key="8">
    <source>
        <dbReference type="ARBA" id="ARBA00023014"/>
    </source>
</evidence>
<keyword evidence="3" id="KW-0004">4Fe-4S</keyword>
<dbReference type="SMART" id="SM00987">
    <property type="entry name" value="UreE_C"/>
    <property type="match status" value="1"/>
</dbReference>
<keyword evidence="9" id="KW-0234">DNA repair</keyword>
<dbReference type="GO" id="GO:0046872">
    <property type="term" value="F:metal ion binding"/>
    <property type="evidence" value="ECO:0007669"/>
    <property type="project" value="UniProtKB-KW"/>
</dbReference>
<dbReference type="EMBL" id="JAEDAK010000016">
    <property type="protein sequence ID" value="MBH9578991.1"/>
    <property type="molecule type" value="Genomic_DNA"/>
</dbReference>
<name>A0A931J3N1_9BURK</name>
<dbReference type="CDD" id="cd10030">
    <property type="entry name" value="UDG-F4_TTUDGA_SPO1dp_like"/>
    <property type="match status" value="1"/>
</dbReference>
<dbReference type="GO" id="GO:0006281">
    <property type="term" value="P:DNA repair"/>
    <property type="evidence" value="ECO:0007669"/>
    <property type="project" value="UniProtKB-KW"/>
</dbReference>
<feature type="domain" description="Uracil-DNA glycosylase-like" evidence="10">
    <location>
        <begin position="117"/>
        <end position="270"/>
    </location>
</feature>
<comment type="similarity">
    <text evidence="1">Belongs to the uracil-DNA glycosylase (UDG) superfamily. Type 4 (UDGa) family.</text>
</comment>
<keyword evidence="4" id="KW-0479">Metal-binding</keyword>
<reference evidence="11" key="1">
    <citation type="submission" date="2020-12" db="EMBL/GenBank/DDBJ databases">
        <title>The genome sequence of Inhella sp. 1Y17.</title>
        <authorList>
            <person name="Liu Y."/>
        </authorList>
    </citation>
    <scope>NUCLEOTIDE SEQUENCE</scope>
    <source>
        <strain evidence="11">1Y17</strain>
    </source>
</reference>
<dbReference type="AlphaFoldDB" id="A0A931J3N1"/>
<evidence type="ECO:0000256" key="3">
    <source>
        <dbReference type="ARBA" id="ARBA00022485"/>
    </source>
</evidence>
<dbReference type="SMART" id="SM00986">
    <property type="entry name" value="UDG"/>
    <property type="match status" value="1"/>
</dbReference>
<comment type="caution">
    <text evidence="11">The sequence shown here is derived from an EMBL/GenBank/DDBJ whole genome shotgun (WGS) entry which is preliminary data.</text>
</comment>
<protein>
    <recommendedName>
        <fullName evidence="2">Type-4 uracil-DNA glycosylase</fullName>
    </recommendedName>
</protein>
<dbReference type="GO" id="GO:0097506">
    <property type="term" value="F:deaminated base DNA N-glycosylase activity"/>
    <property type="evidence" value="ECO:0007669"/>
    <property type="project" value="UniProtKB-ARBA"/>
</dbReference>
<dbReference type="Gene3D" id="3.40.470.10">
    <property type="entry name" value="Uracil-DNA glycosylase-like domain"/>
    <property type="match status" value="1"/>
</dbReference>
<dbReference type="InterPro" id="IPR051536">
    <property type="entry name" value="UDG_Type-4/5"/>
</dbReference>
<dbReference type="InterPro" id="IPR005122">
    <property type="entry name" value="Uracil-DNA_glycosylase-like"/>
</dbReference>
<keyword evidence="8" id="KW-0411">Iron-sulfur</keyword>
<dbReference type="PANTHER" id="PTHR33693:SF9">
    <property type="entry name" value="TYPE-4 URACIL-DNA GLYCOSYLASE"/>
    <property type="match status" value="1"/>
</dbReference>
<sequence>MTPRWDERQRAMLGALGLNWWPGAAGKPGRAAPAPTPVPAVAAPAIAPVSAPPAPVVAPVPARAVPVAELLHTLREPAPLQAPAVSDVAGLDWPALEERIRSCQACGLCQKRRQAVPGVGLQTADWLIVGEGPGEQEDLQGEPFVGPSGQLLDAMLAALRLSRQPGAPAGQVYIANAVKCRPPGNRNPEPDEIAACRPYLLRQIELIRPRVILALGRIAVQSLLGSEAPLGKLRGQVHRGPLDLPVVVSYHPAYLLRNPLEKARAWEDLCLAADTLEAAP</sequence>
<evidence type="ECO:0000256" key="1">
    <source>
        <dbReference type="ARBA" id="ARBA00006521"/>
    </source>
</evidence>
<proteinExistence type="inferred from homology"/>
<evidence type="ECO:0000256" key="2">
    <source>
        <dbReference type="ARBA" id="ARBA00019403"/>
    </source>
</evidence>
<dbReference type="GO" id="GO:0051539">
    <property type="term" value="F:4 iron, 4 sulfur cluster binding"/>
    <property type="evidence" value="ECO:0007669"/>
    <property type="project" value="UniProtKB-KW"/>
</dbReference>
<dbReference type="PANTHER" id="PTHR33693">
    <property type="entry name" value="TYPE-5 URACIL-DNA GLYCOSYLASE"/>
    <property type="match status" value="1"/>
</dbReference>
<evidence type="ECO:0000256" key="4">
    <source>
        <dbReference type="ARBA" id="ARBA00022723"/>
    </source>
</evidence>
<dbReference type="Pfam" id="PF03167">
    <property type="entry name" value="UDG"/>
    <property type="match status" value="1"/>
</dbReference>
<gene>
    <name evidence="11" type="ORF">I7X39_19035</name>
</gene>
<accession>A0A931J3N1</accession>
<dbReference type="InterPro" id="IPR036895">
    <property type="entry name" value="Uracil-DNA_glycosylase-like_sf"/>
</dbReference>